<evidence type="ECO:0000256" key="1">
    <source>
        <dbReference type="SAM" id="Phobius"/>
    </source>
</evidence>
<proteinExistence type="predicted"/>
<dbReference type="Proteomes" id="UP000002892">
    <property type="component" value="Chromosome"/>
</dbReference>
<dbReference type="EMBL" id="CP003639">
    <property type="protein sequence ID" value="AFM39436.1"/>
    <property type="molecule type" value="Genomic_DNA"/>
</dbReference>
<dbReference type="KEGG" id="dai:Desaci_0368"/>
<gene>
    <name evidence="2" type="ordered locus">Desaci_0368</name>
</gene>
<name>I4D0W2_DESAJ</name>
<feature type="transmembrane region" description="Helical" evidence="1">
    <location>
        <begin position="6"/>
        <end position="22"/>
    </location>
</feature>
<organism evidence="2 3">
    <name type="scientific">Desulfosporosinus acidiphilus (strain DSM 22704 / JCM 16185 / SJ4)</name>
    <dbReference type="NCBI Taxonomy" id="646529"/>
    <lineage>
        <taxon>Bacteria</taxon>
        <taxon>Bacillati</taxon>
        <taxon>Bacillota</taxon>
        <taxon>Clostridia</taxon>
        <taxon>Eubacteriales</taxon>
        <taxon>Desulfitobacteriaceae</taxon>
        <taxon>Desulfosporosinus</taxon>
    </lineage>
</organism>
<keyword evidence="3" id="KW-1185">Reference proteome</keyword>
<dbReference type="HOGENOM" id="CLU_3060831_0_0_9"/>
<dbReference type="AlphaFoldDB" id="I4D0W2"/>
<keyword evidence="1" id="KW-0472">Membrane</keyword>
<sequence>MLSGILGIIVMIAIYGVVFIDYRQQRALKTRDVNYTSLNRNRGLHLVSPLPKR</sequence>
<reference evidence="2 3" key="1">
    <citation type="journal article" date="2012" name="J. Bacteriol.">
        <title>Complete genome sequences of Desulfosporosinus orientis DSM765T, Desulfosporosinus youngiae DSM17734T, Desulfosporosinus meridiei DSM13257T, and Desulfosporosinus acidiphilus DSM22704T.</title>
        <authorList>
            <person name="Pester M."/>
            <person name="Brambilla E."/>
            <person name="Alazard D."/>
            <person name="Rattei T."/>
            <person name="Weinmaier T."/>
            <person name="Han J."/>
            <person name="Lucas S."/>
            <person name="Lapidus A."/>
            <person name="Cheng J.F."/>
            <person name="Goodwin L."/>
            <person name="Pitluck S."/>
            <person name="Peters L."/>
            <person name="Ovchinnikova G."/>
            <person name="Teshima H."/>
            <person name="Detter J.C."/>
            <person name="Han C.S."/>
            <person name="Tapia R."/>
            <person name="Land M.L."/>
            <person name="Hauser L."/>
            <person name="Kyrpides N.C."/>
            <person name="Ivanova N.N."/>
            <person name="Pagani I."/>
            <person name="Huntmann M."/>
            <person name="Wei C.L."/>
            <person name="Davenport K.W."/>
            <person name="Daligault H."/>
            <person name="Chain P.S."/>
            <person name="Chen A."/>
            <person name="Mavromatis K."/>
            <person name="Markowitz V."/>
            <person name="Szeto E."/>
            <person name="Mikhailova N."/>
            <person name="Pati A."/>
            <person name="Wagner M."/>
            <person name="Woyke T."/>
            <person name="Ollivier B."/>
            <person name="Klenk H.P."/>
            <person name="Spring S."/>
            <person name="Loy A."/>
        </authorList>
    </citation>
    <scope>NUCLEOTIDE SEQUENCE [LARGE SCALE GENOMIC DNA]</scope>
    <source>
        <strain evidence="3">DSM 22704 / JCM 16185 / SJ4</strain>
    </source>
</reference>
<evidence type="ECO:0000313" key="3">
    <source>
        <dbReference type="Proteomes" id="UP000002892"/>
    </source>
</evidence>
<protein>
    <submittedName>
        <fullName evidence="2">Uncharacterized protein</fullName>
    </submittedName>
</protein>
<evidence type="ECO:0000313" key="2">
    <source>
        <dbReference type="EMBL" id="AFM39436.1"/>
    </source>
</evidence>
<keyword evidence="1" id="KW-1133">Transmembrane helix</keyword>
<keyword evidence="1" id="KW-0812">Transmembrane</keyword>
<accession>I4D0W2</accession>